<dbReference type="EMBL" id="JXJU01000008">
    <property type="protein sequence ID" value="PCR99470.1"/>
    <property type="molecule type" value="Genomic_DNA"/>
</dbReference>
<gene>
    <name evidence="2" type="ORF">RT41_GL001846</name>
</gene>
<proteinExistence type="predicted"/>
<name>A0A2A5RK02_9LACT</name>
<evidence type="ECO:0000313" key="2">
    <source>
        <dbReference type="EMBL" id="PCR99470.1"/>
    </source>
</evidence>
<reference evidence="2 3" key="1">
    <citation type="submission" date="2014-12" db="EMBL/GenBank/DDBJ databases">
        <title>Draft genome sequences of 10 type strains of Lactococcus.</title>
        <authorList>
            <person name="Sun Z."/>
            <person name="Zhong Z."/>
            <person name="Liu W."/>
            <person name="Zhang W."/>
            <person name="Zhang H."/>
        </authorList>
    </citation>
    <scope>NUCLEOTIDE SEQUENCE [LARGE SCALE GENOMIC DNA]</scope>
    <source>
        <strain evidence="2 3">JCM 16395</strain>
    </source>
</reference>
<keyword evidence="1" id="KW-0812">Transmembrane</keyword>
<keyword evidence="1" id="KW-0472">Membrane</keyword>
<comment type="caution">
    <text evidence="2">The sequence shown here is derived from an EMBL/GenBank/DDBJ whole genome shotgun (WGS) entry which is preliminary data.</text>
</comment>
<sequence length="86" mass="9750">MNVPIITTSRLKSDNTDAEINIVMGINQVFKVGLSNKILRKSIIFVSQSEKRLQVFVICHLFAFYSGYFIPKPLFSVVVIIDNNKS</sequence>
<protein>
    <submittedName>
        <fullName evidence="2">Uncharacterized protein</fullName>
    </submittedName>
</protein>
<evidence type="ECO:0000313" key="3">
    <source>
        <dbReference type="Proteomes" id="UP000218181"/>
    </source>
</evidence>
<feature type="transmembrane region" description="Helical" evidence="1">
    <location>
        <begin position="53"/>
        <end position="70"/>
    </location>
</feature>
<keyword evidence="3" id="KW-1185">Reference proteome</keyword>
<dbReference type="Proteomes" id="UP000218181">
    <property type="component" value="Unassembled WGS sequence"/>
</dbReference>
<accession>A0A2A5RK02</accession>
<dbReference type="AlphaFoldDB" id="A0A2A5RK02"/>
<organism evidence="2 3">
    <name type="scientific">Lactococcus fujiensis JCM 16395</name>
    <dbReference type="NCBI Taxonomy" id="1291764"/>
    <lineage>
        <taxon>Bacteria</taxon>
        <taxon>Bacillati</taxon>
        <taxon>Bacillota</taxon>
        <taxon>Bacilli</taxon>
        <taxon>Lactobacillales</taxon>
        <taxon>Streptococcaceae</taxon>
        <taxon>Lactococcus</taxon>
    </lineage>
</organism>
<keyword evidence="1" id="KW-1133">Transmembrane helix</keyword>
<evidence type="ECO:0000256" key="1">
    <source>
        <dbReference type="SAM" id="Phobius"/>
    </source>
</evidence>